<dbReference type="PATRIC" id="fig|396597.7.peg.7002"/>
<proteinExistence type="predicted"/>
<gene>
    <name evidence="1" type="ORF">BamMEX5DRAFT_1378</name>
</gene>
<accession>B1T0R2</accession>
<evidence type="ECO:0000313" key="1">
    <source>
        <dbReference type="EMBL" id="EDT42887.1"/>
    </source>
</evidence>
<dbReference type="EMBL" id="ABLK01000027">
    <property type="protein sequence ID" value="EDT42887.1"/>
    <property type="molecule type" value="Genomic_DNA"/>
</dbReference>
<protein>
    <submittedName>
        <fullName evidence="1">Uncharacterized protein</fullName>
    </submittedName>
</protein>
<organism evidence="1 2">
    <name type="scientific">Burkholderia ambifaria MEX-5</name>
    <dbReference type="NCBI Taxonomy" id="396597"/>
    <lineage>
        <taxon>Bacteria</taxon>
        <taxon>Pseudomonadati</taxon>
        <taxon>Pseudomonadota</taxon>
        <taxon>Betaproteobacteria</taxon>
        <taxon>Burkholderiales</taxon>
        <taxon>Burkholderiaceae</taxon>
        <taxon>Burkholderia</taxon>
        <taxon>Burkholderia cepacia complex</taxon>
    </lineage>
</organism>
<name>B1T0R2_9BURK</name>
<comment type="caution">
    <text evidence="1">The sequence shown here is derived from an EMBL/GenBank/DDBJ whole genome shotgun (WGS) entry which is preliminary data.</text>
</comment>
<dbReference type="Proteomes" id="UP000004814">
    <property type="component" value="Unassembled WGS sequence"/>
</dbReference>
<dbReference type="AlphaFoldDB" id="B1T0R2"/>
<reference evidence="1 2" key="1">
    <citation type="submission" date="2008-03" db="EMBL/GenBank/DDBJ databases">
        <title>Sequencing of the draft genome and assembly of Burkholderia ambifaria MEX-5.</title>
        <authorList>
            <consortium name="US DOE Joint Genome Institute (JGI-PGF)"/>
            <person name="Copeland A."/>
            <person name="Lucas S."/>
            <person name="Lapidus A."/>
            <person name="Glavina del Rio T."/>
            <person name="Dalin E."/>
            <person name="Tice H."/>
            <person name="Bruce D."/>
            <person name="Goodwin L."/>
            <person name="Pitluck S."/>
            <person name="Larimer F."/>
            <person name="Land M.L."/>
            <person name="Hauser L."/>
            <person name="Tiedje J."/>
            <person name="Richardson P."/>
        </authorList>
    </citation>
    <scope>NUCLEOTIDE SEQUENCE [LARGE SCALE GENOMIC DNA]</scope>
    <source>
        <strain evidence="1 2">MEX-5</strain>
    </source>
</reference>
<sequence length="35" mass="3877">MTQHERKKGSGLPCLKMTATVPLPCRTNRTSMSKS</sequence>
<evidence type="ECO:0000313" key="2">
    <source>
        <dbReference type="Proteomes" id="UP000004814"/>
    </source>
</evidence>